<reference evidence="3" key="1">
    <citation type="journal article" date="2019" name="Int. J. Syst. Evol. Microbiol.">
        <title>The Global Catalogue of Microorganisms (GCM) 10K type strain sequencing project: providing services to taxonomists for standard genome sequencing and annotation.</title>
        <authorList>
            <consortium name="The Broad Institute Genomics Platform"/>
            <consortium name="The Broad Institute Genome Sequencing Center for Infectious Disease"/>
            <person name="Wu L."/>
            <person name="Ma J."/>
        </authorList>
    </citation>
    <scope>NUCLEOTIDE SEQUENCE [LARGE SCALE GENOMIC DNA]</scope>
    <source>
        <strain evidence="3">CECT 8979</strain>
    </source>
</reference>
<proteinExistence type="predicted"/>
<dbReference type="RefSeq" id="WP_386098822.1">
    <property type="nucleotide sequence ID" value="NZ_JBHSAT010000004.1"/>
</dbReference>
<organism evidence="2 3">
    <name type="scientific">Winogradskyella maritima</name>
    <dbReference type="NCBI Taxonomy" id="1517766"/>
    <lineage>
        <taxon>Bacteria</taxon>
        <taxon>Pseudomonadati</taxon>
        <taxon>Bacteroidota</taxon>
        <taxon>Flavobacteriia</taxon>
        <taxon>Flavobacteriales</taxon>
        <taxon>Flavobacteriaceae</taxon>
        <taxon>Winogradskyella</taxon>
    </lineage>
</organism>
<gene>
    <name evidence="2" type="ORF">ACFOSX_07760</name>
</gene>
<comment type="caution">
    <text evidence="2">The sequence shown here is derived from an EMBL/GenBank/DDBJ whole genome shotgun (WGS) entry which is preliminary data.</text>
</comment>
<sequence>METEKTGRYFKYALGEIILVVIGILIALQINNCNENRKSKAIELSILKELLSDSKTNLMSLEEDVYLNTRTIASNNLINDVLQLGQPYHDSLNLHFGNVQYNTQLTINTGGFENLKSRGFEYISNDSLRKSIIDLYDRWYGFINDLGEKNNKISIEQFNPVYKLYFTDYDRNLSTFYVSFKPLNYDELIQNKEFLNLIRYQKYHDEYTIQALKVCIKEIKDLIGKIESEFKK</sequence>
<dbReference type="EMBL" id="JBHSAT010000004">
    <property type="protein sequence ID" value="MFC3877127.1"/>
    <property type="molecule type" value="Genomic_DNA"/>
</dbReference>
<evidence type="ECO:0000313" key="3">
    <source>
        <dbReference type="Proteomes" id="UP001595812"/>
    </source>
</evidence>
<dbReference type="InterPro" id="IPR045749">
    <property type="entry name" value="DUF6090"/>
</dbReference>
<evidence type="ECO:0000256" key="1">
    <source>
        <dbReference type="SAM" id="Phobius"/>
    </source>
</evidence>
<protein>
    <submittedName>
        <fullName evidence="2">DUF6090 family protein</fullName>
    </submittedName>
</protein>
<evidence type="ECO:0000313" key="2">
    <source>
        <dbReference type="EMBL" id="MFC3877127.1"/>
    </source>
</evidence>
<keyword evidence="1" id="KW-1133">Transmembrane helix</keyword>
<keyword evidence="1" id="KW-0812">Transmembrane</keyword>
<dbReference type="Pfam" id="PF19578">
    <property type="entry name" value="DUF6090"/>
    <property type="match status" value="1"/>
</dbReference>
<keyword evidence="3" id="KW-1185">Reference proteome</keyword>
<keyword evidence="1" id="KW-0472">Membrane</keyword>
<feature type="transmembrane region" description="Helical" evidence="1">
    <location>
        <begin position="12"/>
        <end position="30"/>
    </location>
</feature>
<accession>A0ABV8AGA5</accession>
<name>A0ABV8AGA5_9FLAO</name>
<dbReference type="Proteomes" id="UP001595812">
    <property type="component" value="Unassembled WGS sequence"/>
</dbReference>